<protein>
    <recommendedName>
        <fullName evidence="1">Amidohydrolase-related domain-containing protein</fullName>
    </recommendedName>
</protein>
<organism evidence="2 3">
    <name type="scientific">Candidatus Entotheonella gemina</name>
    <dbReference type="NCBI Taxonomy" id="1429439"/>
    <lineage>
        <taxon>Bacteria</taxon>
        <taxon>Pseudomonadati</taxon>
        <taxon>Nitrospinota/Tectimicrobiota group</taxon>
        <taxon>Candidatus Tectimicrobiota</taxon>
        <taxon>Candidatus Entotheonellia</taxon>
        <taxon>Candidatus Entotheonellales</taxon>
        <taxon>Candidatus Entotheonellaceae</taxon>
        <taxon>Candidatus Entotheonella</taxon>
    </lineage>
</organism>
<comment type="caution">
    <text evidence="2">The sequence shown here is derived from an EMBL/GenBank/DDBJ whole genome shotgun (WGS) entry which is preliminary data.</text>
</comment>
<dbReference type="Proteomes" id="UP000019140">
    <property type="component" value="Unassembled WGS sequence"/>
</dbReference>
<dbReference type="AlphaFoldDB" id="W4MBV1"/>
<evidence type="ECO:0000313" key="3">
    <source>
        <dbReference type="Proteomes" id="UP000019140"/>
    </source>
</evidence>
<dbReference type="InterPro" id="IPR006680">
    <property type="entry name" value="Amidohydro-rel"/>
</dbReference>
<dbReference type="Gene3D" id="3.20.20.140">
    <property type="entry name" value="Metal-dependent hydrolases"/>
    <property type="match status" value="1"/>
</dbReference>
<accession>W4MBV1</accession>
<dbReference type="PANTHER" id="PTHR43135">
    <property type="entry name" value="ALPHA-D-RIBOSE 1-METHYLPHOSPHONATE 5-TRIPHOSPHATE DIPHOSPHATASE"/>
    <property type="match status" value="1"/>
</dbReference>
<gene>
    <name evidence="2" type="ORF">ETSY2_11615</name>
</gene>
<dbReference type="SUPFAM" id="SSF51338">
    <property type="entry name" value="Composite domain of metallo-dependent hydrolases"/>
    <property type="match status" value="1"/>
</dbReference>
<dbReference type="PANTHER" id="PTHR43135:SF3">
    <property type="entry name" value="ALPHA-D-RIBOSE 1-METHYLPHOSPHONATE 5-TRIPHOSPHATE DIPHOSPHATASE"/>
    <property type="match status" value="1"/>
</dbReference>
<evidence type="ECO:0000259" key="1">
    <source>
        <dbReference type="Pfam" id="PF01979"/>
    </source>
</evidence>
<name>W4MBV1_9BACT</name>
<dbReference type="Gene3D" id="2.30.40.10">
    <property type="entry name" value="Urease, subunit C, domain 1"/>
    <property type="match status" value="1"/>
</dbReference>
<dbReference type="InterPro" id="IPR011059">
    <property type="entry name" value="Metal-dep_hydrolase_composite"/>
</dbReference>
<proteinExistence type="predicted"/>
<dbReference type="CDD" id="cd01299">
    <property type="entry name" value="Met_dep_hydrolase_A"/>
    <property type="match status" value="1"/>
</dbReference>
<sequence length="431" mass="46129">MARSSTLVILNGTLIDGSGNPPVPNEAIVVEGNRIRSVGRLPEDVRLEDQEHVEVIDASEQWILPGLIDGHCHLSFGFPQMTGVPSSQGTTSAEFSTLRAARNAQTVLRTGVTSLSVPGGTWFIDVAVRDAIAAGLIEGPRIFCAGRFIVTYGSITDNEPSWVGTPEHTNGKLANNVDDMVTEVRRQCKHGVNYIKMADSTWGDLQTIAPHELRAVTEEAHRRHARITIHARGSGSTRAAAEAGVDWILHADLATDDDLEAVAQAGMPIIPTMTFLARGVEVGLEYGRSQRAVDAMKRHLDGAVHVLERARALGITLMCGTDSGNSPLMPYGELHANEMEILVRYGGYTPLEAISAGTRDTAFAVGLEHEVGVLEAGKLADLILVTADPLADIRVLQGGRHLAAVIKDGRIVDFNGQTVAPEFLALQPATA</sequence>
<dbReference type="Pfam" id="PF01979">
    <property type="entry name" value="Amidohydro_1"/>
    <property type="match status" value="1"/>
</dbReference>
<keyword evidence="3" id="KW-1185">Reference proteome</keyword>
<dbReference type="InterPro" id="IPR051781">
    <property type="entry name" value="Metallo-dep_Hydrolase"/>
</dbReference>
<dbReference type="EMBL" id="AZHX01000471">
    <property type="protein sequence ID" value="ETX07376.1"/>
    <property type="molecule type" value="Genomic_DNA"/>
</dbReference>
<dbReference type="InterPro" id="IPR057744">
    <property type="entry name" value="OTAase-like"/>
</dbReference>
<dbReference type="HOGENOM" id="CLU_023620_5_1_7"/>
<dbReference type="InterPro" id="IPR032466">
    <property type="entry name" value="Metal_Hydrolase"/>
</dbReference>
<feature type="domain" description="Amidohydrolase-related" evidence="1">
    <location>
        <begin position="62"/>
        <end position="412"/>
    </location>
</feature>
<dbReference type="GO" id="GO:0016810">
    <property type="term" value="F:hydrolase activity, acting on carbon-nitrogen (but not peptide) bonds"/>
    <property type="evidence" value="ECO:0007669"/>
    <property type="project" value="InterPro"/>
</dbReference>
<reference evidence="2 3" key="1">
    <citation type="journal article" date="2014" name="Nature">
        <title>An environmental bacterial taxon with a large and distinct metabolic repertoire.</title>
        <authorList>
            <person name="Wilson M.C."/>
            <person name="Mori T."/>
            <person name="Ruckert C."/>
            <person name="Uria A.R."/>
            <person name="Helf M.J."/>
            <person name="Takada K."/>
            <person name="Gernert C."/>
            <person name="Steffens U.A."/>
            <person name="Heycke N."/>
            <person name="Schmitt S."/>
            <person name="Rinke C."/>
            <person name="Helfrich E.J."/>
            <person name="Brachmann A.O."/>
            <person name="Gurgui C."/>
            <person name="Wakimoto T."/>
            <person name="Kracht M."/>
            <person name="Crusemann M."/>
            <person name="Hentschel U."/>
            <person name="Abe I."/>
            <person name="Matsunaga S."/>
            <person name="Kalinowski J."/>
            <person name="Takeyama H."/>
            <person name="Piel J."/>
        </authorList>
    </citation>
    <scope>NUCLEOTIDE SEQUENCE [LARGE SCALE GENOMIC DNA]</scope>
    <source>
        <strain evidence="3">TSY2</strain>
    </source>
</reference>
<evidence type="ECO:0000313" key="2">
    <source>
        <dbReference type="EMBL" id="ETX07376.1"/>
    </source>
</evidence>
<dbReference type="SUPFAM" id="SSF51556">
    <property type="entry name" value="Metallo-dependent hydrolases"/>
    <property type="match status" value="1"/>
</dbReference>